<evidence type="ECO:0000256" key="3">
    <source>
        <dbReference type="ARBA" id="ARBA00023163"/>
    </source>
</evidence>
<feature type="domain" description="NAC" evidence="5">
    <location>
        <begin position="36"/>
        <end position="188"/>
    </location>
</feature>
<keyword evidence="6" id="KW-1185">Reference proteome</keyword>
<dbReference type="GO" id="GO:0006355">
    <property type="term" value="P:regulation of DNA-templated transcription"/>
    <property type="evidence" value="ECO:0007669"/>
    <property type="project" value="InterPro"/>
</dbReference>
<organism evidence="6 7">
    <name type="scientific">Cucumis melo</name>
    <name type="common">Muskmelon</name>
    <dbReference type="NCBI Taxonomy" id="3656"/>
    <lineage>
        <taxon>Eukaryota</taxon>
        <taxon>Viridiplantae</taxon>
        <taxon>Streptophyta</taxon>
        <taxon>Embryophyta</taxon>
        <taxon>Tracheophyta</taxon>
        <taxon>Spermatophyta</taxon>
        <taxon>Magnoliopsida</taxon>
        <taxon>eudicotyledons</taxon>
        <taxon>Gunneridae</taxon>
        <taxon>Pentapetalae</taxon>
        <taxon>rosids</taxon>
        <taxon>fabids</taxon>
        <taxon>Cucurbitales</taxon>
        <taxon>Cucurbitaceae</taxon>
        <taxon>Benincaseae</taxon>
        <taxon>Cucumis</taxon>
    </lineage>
</organism>
<dbReference type="GeneID" id="103502608"/>
<accession>A0A1S3CMC2</accession>
<reference evidence="7" key="1">
    <citation type="submission" date="2025-08" db="UniProtKB">
        <authorList>
            <consortium name="RefSeq"/>
        </authorList>
    </citation>
    <scope>IDENTIFICATION</scope>
    <source>
        <tissue evidence="7">Stem</tissue>
    </source>
</reference>
<dbReference type="Proteomes" id="UP001652600">
    <property type="component" value="Chromosome 3"/>
</dbReference>
<dbReference type="SMR" id="A0A1S3CMC2"/>
<dbReference type="Gene3D" id="2.170.150.80">
    <property type="entry name" value="NAC domain"/>
    <property type="match status" value="1"/>
</dbReference>
<dbReference type="RefSeq" id="XP_008464816.1">
    <property type="nucleotide sequence ID" value="XM_008466594.3"/>
</dbReference>
<evidence type="ECO:0000256" key="1">
    <source>
        <dbReference type="ARBA" id="ARBA00023015"/>
    </source>
</evidence>
<evidence type="ECO:0000256" key="4">
    <source>
        <dbReference type="ARBA" id="ARBA00023242"/>
    </source>
</evidence>
<keyword evidence="1" id="KW-0805">Transcription regulation</keyword>
<keyword evidence="2" id="KW-0238">DNA-binding</keyword>
<protein>
    <submittedName>
        <fullName evidence="7">Protein CUP-SHAPED COTYLEDON 3 isoform X1</fullName>
    </submittedName>
</protein>
<evidence type="ECO:0000259" key="5">
    <source>
        <dbReference type="PROSITE" id="PS51005"/>
    </source>
</evidence>
<dbReference type="KEGG" id="cmo:103502608"/>
<dbReference type="InterPro" id="IPR036093">
    <property type="entry name" value="NAC_dom_sf"/>
</dbReference>
<dbReference type="InParanoid" id="A0A1S3CMC2"/>
<dbReference type="PANTHER" id="PTHR31744:SF86">
    <property type="entry name" value="PROTEIN CUP-SHAPED COTYLEDON 3"/>
    <property type="match status" value="1"/>
</dbReference>
<dbReference type="AlphaFoldDB" id="A0A1S3CMC2"/>
<sequence>MFGIEEVIGELNREDDHEEKSDNGKEFIIKKHHRLLPPGYRFHPTDEELIAFYLASKVFKPSNFDLGVNIAEVDLNRCEPWELPEEAKMGEKEWYFFSLRVRKYPTGLRTNRATVAGYWKATGKDRQIHSSCNGVKLGTKKTLVFYKGGAPRGIKTKWVMHEYRLHSDLASPNVCKQDEWVLCRIIHKSGEKIKPKSSSFQETIPSPISLPSLLLNATQSINHNNIQFQPPPHNIQHHENGLESFIINNPHFIFQPNLFSFGLHNPDTHLSTPPPPPPSIQMTDTNYHPHFNPSLLLDGGCDSQQASSFGVDSGGTLVDVAGYGGARGDQSDENWSGGC</sequence>
<gene>
    <name evidence="7" type="primary">LOC103502608</name>
</gene>
<keyword evidence="3" id="KW-0804">Transcription</keyword>
<dbReference type="FunCoup" id="A0A1S3CMC2">
    <property type="interactions" value="98"/>
</dbReference>
<dbReference type="eggNOG" id="ENOG502QQ8S">
    <property type="taxonomic scope" value="Eukaryota"/>
</dbReference>
<proteinExistence type="predicted"/>
<dbReference type="InterPro" id="IPR003441">
    <property type="entry name" value="NAC-dom"/>
</dbReference>
<keyword evidence="4" id="KW-0539">Nucleus</keyword>
<evidence type="ECO:0000256" key="2">
    <source>
        <dbReference type="ARBA" id="ARBA00023125"/>
    </source>
</evidence>
<dbReference type="PROSITE" id="PS51005">
    <property type="entry name" value="NAC"/>
    <property type="match status" value="1"/>
</dbReference>
<dbReference type="FunFam" id="2.170.150.80:FF:000006">
    <property type="entry name" value="NAC domain-containing protein 100-like"/>
    <property type="match status" value="1"/>
</dbReference>
<dbReference type="GO" id="GO:0000976">
    <property type="term" value="F:transcription cis-regulatory region binding"/>
    <property type="evidence" value="ECO:0007669"/>
    <property type="project" value="UniProtKB-ARBA"/>
</dbReference>
<dbReference type="PANTHER" id="PTHR31744">
    <property type="entry name" value="PROTEIN CUP-SHAPED COTYLEDON 2-RELATED"/>
    <property type="match status" value="1"/>
</dbReference>
<dbReference type="Pfam" id="PF02365">
    <property type="entry name" value="NAM"/>
    <property type="match status" value="1"/>
</dbReference>
<name>A0A1S3CMC2_CUCME</name>
<dbReference type="OrthoDB" id="1424968at2759"/>
<evidence type="ECO:0000313" key="7">
    <source>
        <dbReference type="RefSeq" id="XP_008464816.1"/>
    </source>
</evidence>
<dbReference type="SUPFAM" id="SSF101941">
    <property type="entry name" value="NAC domain"/>
    <property type="match status" value="1"/>
</dbReference>
<evidence type="ECO:0000313" key="6">
    <source>
        <dbReference type="Proteomes" id="UP001652600"/>
    </source>
</evidence>